<proteinExistence type="predicted"/>
<dbReference type="InterPro" id="IPR001279">
    <property type="entry name" value="Metallo-B-lactamas"/>
</dbReference>
<dbReference type="AlphaFoldDB" id="A0A9D1HSC8"/>
<protein>
    <submittedName>
        <fullName evidence="2">MBL fold metallo-hydrolase</fullName>
    </submittedName>
</protein>
<dbReference type="SUPFAM" id="SSF56281">
    <property type="entry name" value="Metallo-hydrolase/oxidoreductase"/>
    <property type="match status" value="1"/>
</dbReference>
<accession>A0A9D1HSC8</accession>
<dbReference type="SMART" id="SM00849">
    <property type="entry name" value="Lactamase_B"/>
    <property type="match status" value="1"/>
</dbReference>
<dbReference type="InterPro" id="IPR036866">
    <property type="entry name" value="RibonucZ/Hydroxyglut_hydro"/>
</dbReference>
<dbReference type="Pfam" id="PF12706">
    <property type="entry name" value="Lactamase_B_2"/>
    <property type="match status" value="1"/>
</dbReference>
<dbReference type="InterPro" id="IPR052533">
    <property type="entry name" value="WalJ/YycJ-like"/>
</dbReference>
<evidence type="ECO:0000313" key="3">
    <source>
        <dbReference type="Proteomes" id="UP000824088"/>
    </source>
</evidence>
<feature type="domain" description="Metallo-beta-lactamase" evidence="1">
    <location>
        <begin position="13"/>
        <end position="167"/>
    </location>
</feature>
<dbReference type="Gene3D" id="3.60.15.10">
    <property type="entry name" value="Ribonuclease Z/Hydroxyacylglutathione hydrolase-like"/>
    <property type="match status" value="1"/>
</dbReference>
<gene>
    <name evidence="2" type="ORF">IAD51_04290</name>
</gene>
<name>A0A9D1HSC8_9FIRM</name>
<dbReference type="Proteomes" id="UP000824088">
    <property type="component" value="Unassembled WGS sequence"/>
</dbReference>
<organism evidence="2 3">
    <name type="scientific">Candidatus Limadaptatus stercorigallinarum</name>
    <dbReference type="NCBI Taxonomy" id="2840845"/>
    <lineage>
        <taxon>Bacteria</taxon>
        <taxon>Bacillati</taxon>
        <taxon>Bacillota</taxon>
        <taxon>Clostridia</taxon>
        <taxon>Eubacteriales</taxon>
        <taxon>Candidatus Limadaptatus</taxon>
    </lineage>
</organism>
<reference evidence="2" key="2">
    <citation type="journal article" date="2021" name="PeerJ">
        <title>Extensive microbial diversity within the chicken gut microbiome revealed by metagenomics and culture.</title>
        <authorList>
            <person name="Gilroy R."/>
            <person name="Ravi A."/>
            <person name="Getino M."/>
            <person name="Pursley I."/>
            <person name="Horton D.L."/>
            <person name="Alikhan N.F."/>
            <person name="Baker D."/>
            <person name="Gharbi K."/>
            <person name="Hall N."/>
            <person name="Watson M."/>
            <person name="Adriaenssens E.M."/>
            <person name="Foster-Nyarko E."/>
            <person name="Jarju S."/>
            <person name="Secka A."/>
            <person name="Antonio M."/>
            <person name="Oren A."/>
            <person name="Chaudhuri R.R."/>
            <person name="La Ragione R."/>
            <person name="Hildebrand F."/>
            <person name="Pallen M.J."/>
        </authorList>
    </citation>
    <scope>NUCLEOTIDE SEQUENCE</scope>
    <source>
        <strain evidence="2">1063</strain>
    </source>
</reference>
<evidence type="ECO:0000259" key="1">
    <source>
        <dbReference type="SMART" id="SM00849"/>
    </source>
</evidence>
<dbReference type="PANTHER" id="PTHR47619">
    <property type="entry name" value="METALLO-HYDROLASE YYCJ-RELATED"/>
    <property type="match status" value="1"/>
</dbReference>
<reference evidence="2" key="1">
    <citation type="submission" date="2020-10" db="EMBL/GenBank/DDBJ databases">
        <authorList>
            <person name="Gilroy R."/>
        </authorList>
    </citation>
    <scope>NUCLEOTIDE SEQUENCE</scope>
    <source>
        <strain evidence="2">1063</strain>
    </source>
</reference>
<evidence type="ECO:0000313" key="2">
    <source>
        <dbReference type="EMBL" id="HIU21434.1"/>
    </source>
</evidence>
<dbReference type="PANTHER" id="PTHR47619:SF1">
    <property type="entry name" value="EXODEOXYRIBONUCLEASE WALJ"/>
    <property type="match status" value="1"/>
</dbReference>
<comment type="caution">
    <text evidence="2">The sequence shown here is derived from an EMBL/GenBank/DDBJ whole genome shotgun (WGS) entry which is preliminary data.</text>
</comment>
<sequence length="260" mass="27889">MSLNIVSLASGSKGNSTLVFSDSTALLVDAGISYSALNAALGKFGLSVAKLDGVVVTHEHTDHIAALPRVGKETSIYAHPKTAEAILHKQGVLYGYKEVEFYEGGFTVGDIEVIPFRIPHDAAYPLGYSFRLKTGAQVSVATDMGRPTVGVYNNIRESEAVLIEANHDVEMLKNGPYPERLKRRILGDLGHLSNDMTAVFAERLVNSAVKTMLLGHLSENNNLPCLAVGAVAGRLRGRGCTDISVAAASQYEISEVYEVK</sequence>
<dbReference type="EMBL" id="DVMN01000076">
    <property type="protein sequence ID" value="HIU21434.1"/>
    <property type="molecule type" value="Genomic_DNA"/>
</dbReference>